<sequence length="93" mass="9666">MTTPASLPPDPSSPTAVAAPSDTGPVYVVAGGDMVAVFTDLDSAAIEFMVMVGANLEPIVRKVRADQWALMRAGLRATVPGLVIVDLRDGDDQ</sequence>
<gene>
    <name evidence="2" type="ORF">QLQ12_21480</name>
</gene>
<proteinExistence type="predicted"/>
<dbReference type="RefSeq" id="WP_282762034.1">
    <property type="nucleotide sequence ID" value="NZ_JASCTH010000014.1"/>
</dbReference>
<protein>
    <submittedName>
        <fullName evidence="2">Uncharacterized protein</fullName>
    </submittedName>
</protein>
<evidence type="ECO:0000313" key="2">
    <source>
        <dbReference type="EMBL" id="MDI6101190.1"/>
    </source>
</evidence>
<dbReference type="EMBL" id="JASCTH010000014">
    <property type="protein sequence ID" value="MDI6101190.1"/>
    <property type="molecule type" value="Genomic_DNA"/>
</dbReference>
<feature type="compositionally biased region" description="Pro residues" evidence="1">
    <location>
        <begin position="1"/>
        <end position="12"/>
    </location>
</feature>
<organism evidence="2 3">
    <name type="scientific">Actinoplanes sandaracinus</name>
    <dbReference type="NCBI Taxonomy" id="3045177"/>
    <lineage>
        <taxon>Bacteria</taxon>
        <taxon>Bacillati</taxon>
        <taxon>Actinomycetota</taxon>
        <taxon>Actinomycetes</taxon>
        <taxon>Micromonosporales</taxon>
        <taxon>Micromonosporaceae</taxon>
        <taxon>Actinoplanes</taxon>
    </lineage>
</organism>
<reference evidence="2 3" key="1">
    <citation type="submission" date="2023-05" db="EMBL/GenBank/DDBJ databases">
        <title>Actinoplanes sp. NEAU-A12 genome sequencing.</title>
        <authorList>
            <person name="Wang Z.-S."/>
        </authorList>
    </citation>
    <scope>NUCLEOTIDE SEQUENCE [LARGE SCALE GENOMIC DNA]</scope>
    <source>
        <strain evidence="2 3">NEAU-A12</strain>
    </source>
</reference>
<evidence type="ECO:0000256" key="1">
    <source>
        <dbReference type="SAM" id="MobiDB-lite"/>
    </source>
</evidence>
<dbReference type="Proteomes" id="UP001241758">
    <property type="component" value="Unassembled WGS sequence"/>
</dbReference>
<evidence type="ECO:0000313" key="3">
    <source>
        <dbReference type="Proteomes" id="UP001241758"/>
    </source>
</evidence>
<keyword evidence="3" id="KW-1185">Reference proteome</keyword>
<name>A0ABT6WN81_9ACTN</name>
<feature type="region of interest" description="Disordered" evidence="1">
    <location>
        <begin position="1"/>
        <end position="21"/>
    </location>
</feature>
<comment type="caution">
    <text evidence="2">The sequence shown here is derived from an EMBL/GenBank/DDBJ whole genome shotgun (WGS) entry which is preliminary data.</text>
</comment>
<accession>A0ABT6WN81</accession>